<dbReference type="InterPro" id="IPR035979">
    <property type="entry name" value="RBD_domain_sf"/>
</dbReference>
<gene>
    <name evidence="9" type="ORF">MCOR_3053</name>
</gene>
<dbReference type="Gene3D" id="3.30.70.330">
    <property type="match status" value="1"/>
</dbReference>
<evidence type="ECO:0000259" key="8">
    <source>
        <dbReference type="PROSITE" id="PS50102"/>
    </source>
</evidence>
<feature type="region of interest" description="Disordered" evidence="7">
    <location>
        <begin position="135"/>
        <end position="196"/>
    </location>
</feature>
<feature type="compositionally biased region" description="Basic residues" evidence="7">
    <location>
        <begin position="296"/>
        <end position="316"/>
    </location>
</feature>
<keyword evidence="1 6" id="KW-0694">RNA-binding</keyword>
<sequence>MNPLTNVKNLQKINEKELELGLVGKKSWHDKYKDSAWIFVGGLPYDLTEGDVICVFSQYGEIVNINIVRDKKTGKIKGYGFLCYEDQRSTVLAVDNLNGTKVLGRTLRVDHVENYKQPKEFGDEDDITKQMRSEGCAPQLPQSDNSEKEEDSFVVPMKKVKKEKKSKKKKKEKKKKHKKSESSSDSENEVEQTEIPKNLTEILSHIENRYNNRYESKDRYHTDFQNGSNRNNQDRYCENVSNYHYKQSYNRGDNSRNYRRDRSRSPNNRPFDKGRDRSNSPPRRQERSRDASNSPPRRRERLRKISNSPPRRRGRSRDRSNSPSRRRERSRDRSYSPPKRQERSRDISNSPPRRGERSRDR</sequence>
<dbReference type="PROSITE" id="PS50102">
    <property type="entry name" value="RRM"/>
    <property type="match status" value="1"/>
</dbReference>
<comment type="function">
    <text evidence="2">Involved in pre-mRNA splicing as component of the activated spliceosome. As a component of the minor spliceosome, involved in the splicing of U12-type introns in pre-mRNAs.</text>
</comment>
<evidence type="ECO:0000256" key="2">
    <source>
        <dbReference type="ARBA" id="ARBA00053249"/>
    </source>
</evidence>
<dbReference type="CDD" id="cd12411">
    <property type="entry name" value="RRM_ist3_like"/>
    <property type="match status" value="1"/>
</dbReference>
<dbReference type="GO" id="GO:0003723">
    <property type="term" value="F:RNA binding"/>
    <property type="evidence" value="ECO:0007669"/>
    <property type="project" value="UniProtKB-UniRule"/>
</dbReference>
<evidence type="ECO:0000256" key="6">
    <source>
        <dbReference type="PROSITE-ProRule" id="PRU00176"/>
    </source>
</evidence>
<dbReference type="GO" id="GO:0071013">
    <property type="term" value="C:catalytic step 2 spliceosome"/>
    <property type="evidence" value="ECO:0007669"/>
    <property type="project" value="TreeGrafter"/>
</dbReference>
<dbReference type="FunFam" id="3.30.70.330:FF:000218">
    <property type="entry name" value="RNA-binding motif protein, X-linked 2"/>
    <property type="match status" value="1"/>
</dbReference>
<feature type="compositionally biased region" description="Basic and acidic residues" evidence="7">
    <location>
        <begin position="329"/>
        <end position="346"/>
    </location>
</feature>
<evidence type="ECO:0000256" key="5">
    <source>
        <dbReference type="ARBA" id="ARBA00074390"/>
    </source>
</evidence>
<evidence type="ECO:0000256" key="7">
    <source>
        <dbReference type="SAM" id="MobiDB-lite"/>
    </source>
</evidence>
<evidence type="ECO:0000256" key="4">
    <source>
        <dbReference type="ARBA" id="ARBA00064744"/>
    </source>
</evidence>
<dbReference type="InterPro" id="IPR051847">
    <property type="entry name" value="RNA_proc/Spliceosome_comp"/>
</dbReference>
<feature type="domain" description="RRM" evidence="8">
    <location>
        <begin position="36"/>
        <end position="114"/>
    </location>
</feature>
<dbReference type="PANTHER" id="PTHR45880">
    <property type="entry name" value="RNA-BINDING MOTIF PROTEIN, X-LINKED 2"/>
    <property type="match status" value="1"/>
</dbReference>
<evidence type="ECO:0000256" key="1">
    <source>
        <dbReference type="ARBA" id="ARBA00022884"/>
    </source>
</evidence>
<name>A0A6J8A407_MYTCO</name>
<dbReference type="InterPro" id="IPR045844">
    <property type="entry name" value="RRM_Ist3-like"/>
</dbReference>
<comment type="similarity">
    <text evidence="3">Belongs to the IST3 family.</text>
</comment>
<evidence type="ECO:0000313" key="9">
    <source>
        <dbReference type="EMBL" id="CAC5360653.1"/>
    </source>
</evidence>
<dbReference type="EMBL" id="CACVKT020000570">
    <property type="protein sequence ID" value="CAC5360653.1"/>
    <property type="molecule type" value="Genomic_DNA"/>
</dbReference>
<comment type="subunit">
    <text evidence="4">Part of the activated spliceosome B/catalytic step 1 spliceosome, one of the forms of the spliceosome which has a well-formed active site but still cannot catalyze the branching reaction and is composed of at least 52 proteins, the U2, U5 and U6 snRNAs and the pre-mRNA. Component of the minor spliceosome, which splices U12-type introns.</text>
</comment>
<dbReference type="GO" id="GO:0005686">
    <property type="term" value="C:U2 snRNP"/>
    <property type="evidence" value="ECO:0007669"/>
    <property type="project" value="TreeGrafter"/>
</dbReference>
<proteinExistence type="inferred from homology"/>
<dbReference type="SMART" id="SM00360">
    <property type="entry name" value="RRM"/>
    <property type="match status" value="1"/>
</dbReference>
<dbReference type="GO" id="GO:0000398">
    <property type="term" value="P:mRNA splicing, via spliceosome"/>
    <property type="evidence" value="ECO:0007669"/>
    <property type="project" value="InterPro"/>
</dbReference>
<accession>A0A6J8A407</accession>
<dbReference type="SUPFAM" id="SSF54928">
    <property type="entry name" value="RNA-binding domain, RBD"/>
    <property type="match status" value="1"/>
</dbReference>
<dbReference type="Proteomes" id="UP000507470">
    <property type="component" value="Unassembled WGS sequence"/>
</dbReference>
<dbReference type="AlphaFoldDB" id="A0A6J8A407"/>
<feature type="compositionally biased region" description="Basic and acidic residues" evidence="7">
    <location>
        <begin position="253"/>
        <end position="290"/>
    </location>
</feature>
<feature type="region of interest" description="Disordered" evidence="7">
    <location>
        <begin position="243"/>
        <end position="361"/>
    </location>
</feature>
<dbReference type="PANTHER" id="PTHR45880:SF1">
    <property type="entry name" value="RNA-BINDING MOTIF PROTEIN, X-LINKED 2"/>
    <property type="match status" value="1"/>
</dbReference>
<feature type="compositionally biased region" description="Basic residues" evidence="7">
    <location>
        <begin position="158"/>
        <end position="179"/>
    </location>
</feature>
<keyword evidence="10" id="KW-1185">Reference proteome</keyword>
<organism evidence="9 10">
    <name type="scientific">Mytilus coruscus</name>
    <name type="common">Sea mussel</name>
    <dbReference type="NCBI Taxonomy" id="42192"/>
    <lineage>
        <taxon>Eukaryota</taxon>
        <taxon>Metazoa</taxon>
        <taxon>Spiralia</taxon>
        <taxon>Lophotrochozoa</taxon>
        <taxon>Mollusca</taxon>
        <taxon>Bivalvia</taxon>
        <taxon>Autobranchia</taxon>
        <taxon>Pteriomorphia</taxon>
        <taxon>Mytilida</taxon>
        <taxon>Mytiloidea</taxon>
        <taxon>Mytilidae</taxon>
        <taxon>Mytilinae</taxon>
        <taxon>Mytilus</taxon>
    </lineage>
</organism>
<dbReference type="GO" id="GO:0005654">
    <property type="term" value="C:nucleoplasm"/>
    <property type="evidence" value="ECO:0007669"/>
    <property type="project" value="UniProtKB-ARBA"/>
</dbReference>
<dbReference type="OrthoDB" id="2573941at2759"/>
<protein>
    <recommendedName>
        <fullName evidence="5">RNA-binding motif protein, X-linked 2</fullName>
    </recommendedName>
</protein>
<dbReference type="GO" id="GO:0071011">
    <property type="term" value="C:precatalytic spliceosome"/>
    <property type="evidence" value="ECO:0007669"/>
    <property type="project" value="TreeGrafter"/>
</dbReference>
<dbReference type="Pfam" id="PF00076">
    <property type="entry name" value="RRM_1"/>
    <property type="match status" value="1"/>
</dbReference>
<evidence type="ECO:0000256" key="3">
    <source>
        <dbReference type="ARBA" id="ARBA00061455"/>
    </source>
</evidence>
<evidence type="ECO:0000313" key="10">
    <source>
        <dbReference type="Proteomes" id="UP000507470"/>
    </source>
</evidence>
<reference evidence="9 10" key="1">
    <citation type="submission" date="2020-06" db="EMBL/GenBank/DDBJ databases">
        <authorList>
            <person name="Li R."/>
            <person name="Bekaert M."/>
        </authorList>
    </citation>
    <scope>NUCLEOTIDE SEQUENCE [LARGE SCALE GENOMIC DNA]</scope>
    <source>
        <strain evidence="10">wild</strain>
    </source>
</reference>
<dbReference type="InterPro" id="IPR012677">
    <property type="entry name" value="Nucleotide-bd_a/b_plait_sf"/>
</dbReference>
<dbReference type="InterPro" id="IPR000504">
    <property type="entry name" value="RRM_dom"/>
</dbReference>